<dbReference type="NCBIfam" id="NF010109">
    <property type="entry name" value="PRK13582.1"/>
    <property type="match status" value="1"/>
</dbReference>
<feature type="binding site" evidence="12">
    <location>
        <begin position="90"/>
        <end position="91"/>
    </location>
    <ligand>
        <name>substrate</name>
    </ligand>
</feature>
<dbReference type="EC" id="3.1.3.3" evidence="3"/>
<evidence type="ECO:0000313" key="14">
    <source>
        <dbReference type="EMBL" id="SCQ78757.1"/>
    </source>
</evidence>
<gene>
    <name evidence="14" type="ORF">PFR_JS23_1201</name>
</gene>
<dbReference type="Pfam" id="PF00702">
    <property type="entry name" value="Hydrolase"/>
    <property type="match status" value="1"/>
</dbReference>
<dbReference type="SUPFAM" id="SSF56784">
    <property type="entry name" value="HAD-like"/>
    <property type="match status" value="1"/>
</dbReference>
<keyword evidence="6" id="KW-0378">Hydrolase</keyword>
<comment type="catalytic activity">
    <reaction evidence="9">
        <text>O-phospho-L-serine + H2O = L-serine + phosphate</text>
        <dbReference type="Rhea" id="RHEA:21208"/>
        <dbReference type="ChEBI" id="CHEBI:15377"/>
        <dbReference type="ChEBI" id="CHEBI:33384"/>
        <dbReference type="ChEBI" id="CHEBI:43474"/>
        <dbReference type="ChEBI" id="CHEBI:57524"/>
        <dbReference type="EC" id="3.1.3.3"/>
    </reaction>
</comment>
<dbReference type="GO" id="GO:0036424">
    <property type="term" value="F:L-phosphoserine phosphatase activity"/>
    <property type="evidence" value="ECO:0007669"/>
    <property type="project" value="TreeGrafter"/>
</dbReference>
<comment type="catalytic activity">
    <reaction evidence="10">
        <text>O-phospho-D-serine + H2O = D-serine + phosphate</text>
        <dbReference type="Rhea" id="RHEA:24873"/>
        <dbReference type="ChEBI" id="CHEBI:15377"/>
        <dbReference type="ChEBI" id="CHEBI:35247"/>
        <dbReference type="ChEBI" id="CHEBI:43474"/>
        <dbReference type="ChEBI" id="CHEBI:58680"/>
        <dbReference type="EC" id="3.1.3.3"/>
    </reaction>
</comment>
<evidence type="ECO:0000256" key="4">
    <source>
        <dbReference type="ARBA" id="ARBA00022605"/>
    </source>
</evidence>
<evidence type="ECO:0000256" key="5">
    <source>
        <dbReference type="ARBA" id="ARBA00022723"/>
    </source>
</evidence>
<comment type="cofactor">
    <cofactor evidence="13">
        <name>Mg(2+)</name>
        <dbReference type="ChEBI" id="CHEBI:18420"/>
    </cofactor>
    <text evidence="13">Binds 1 Mg(2+) ion per subunit.</text>
</comment>
<sequence length="207" mass="23272">MHIACLDLEGVLVPEVWINVAERTGIDELKLTTRDISDYNELMDHRLAVMAKHGLTLSAIKKVIADMGPLPGAKEFLDWLRARWQVVILSDTFYDFADPLMEQLGRPTLFCHSLVVRDDMVVGYQLRQPNGKYEAVRAFQSLNFTTLSTGDSYNDTAMLNQADYGALFNPPANVIAEFPHLPVAHDYEELKEQFLAASEQLESGLQA</sequence>
<evidence type="ECO:0000256" key="9">
    <source>
        <dbReference type="ARBA" id="ARBA00048138"/>
    </source>
</evidence>
<feature type="binding site" evidence="13">
    <location>
        <position position="7"/>
    </location>
    <ligand>
        <name>Mg(2+)</name>
        <dbReference type="ChEBI" id="CHEBI:18420"/>
    </ligand>
</feature>
<dbReference type="GO" id="GO:0016740">
    <property type="term" value="F:transferase activity"/>
    <property type="evidence" value="ECO:0007669"/>
    <property type="project" value="UniProtKB-KW"/>
</dbReference>
<dbReference type="PANTHER" id="PTHR43344">
    <property type="entry name" value="PHOSPHOSERINE PHOSPHATASE"/>
    <property type="match status" value="1"/>
</dbReference>
<dbReference type="GO" id="GO:0005737">
    <property type="term" value="C:cytoplasm"/>
    <property type="evidence" value="ECO:0007669"/>
    <property type="project" value="TreeGrafter"/>
</dbReference>
<organism evidence="14 15">
    <name type="scientific">Propionibacterium freudenreichii</name>
    <dbReference type="NCBI Taxonomy" id="1744"/>
    <lineage>
        <taxon>Bacteria</taxon>
        <taxon>Bacillati</taxon>
        <taxon>Actinomycetota</taxon>
        <taxon>Actinomycetes</taxon>
        <taxon>Propionibacteriales</taxon>
        <taxon>Propionibacteriaceae</taxon>
        <taxon>Propionibacterium</taxon>
    </lineage>
</organism>
<dbReference type="InterPro" id="IPR036412">
    <property type="entry name" value="HAD-like_sf"/>
</dbReference>
<feature type="binding site" evidence="12">
    <location>
        <position position="46"/>
    </location>
    <ligand>
        <name>substrate</name>
    </ligand>
</feature>
<protein>
    <recommendedName>
        <fullName evidence="3">phosphoserine phosphatase</fullName>
        <ecNumber evidence="3">3.1.3.3</ecNumber>
    </recommendedName>
</protein>
<feature type="binding site" evidence="13">
    <location>
        <position position="151"/>
    </location>
    <ligand>
        <name>Mg(2+)</name>
        <dbReference type="ChEBI" id="CHEBI:18420"/>
    </ligand>
</feature>
<evidence type="ECO:0000256" key="6">
    <source>
        <dbReference type="ARBA" id="ARBA00022801"/>
    </source>
</evidence>
<dbReference type="Proteomes" id="UP000250080">
    <property type="component" value="Chromosome I"/>
</dbReference>
<evidence type="ECO:0000256" key="13">
    <source>
        <dbReference type="PIRSR" id="PIRSR611863-3"/>
    </source>
</evidence>
<dbReference type="OrthoDB" id="9801134at2"/>
<feature type="active site" description="Proton donor" evidence="11">
    <location>
        <position position="9"/>
    </location>
</feature>
<dbReference type="PANTHER" id="PTHR43344:SF2">
    <property type="entry name" value="PHOSPHOSERINE PHOSPHATASE"/>
    <property type="match status" value="1"/>
</dbReference>
<accession>A0A0A8QTC0</accession>
<dbReference type="AlphaFoldDB" id="A0A0A8QTC0"/>
<feature type="binding site" evidence="12">
    <location>
        <position position="154"/>
    </location>
    <ligand>
        <name>substrate</name>
    </ligand>
</feature>
<dbReference type="GO" id="GO:0000287">
    <property type="term" value="F:magnesium ion binding"/>
    <property type="evidence" value="ECO:0007669"/>
    <property type="project" value="TreeGrafter"/>
</dbReference>
<proteinExistence type="inferred from homology"/>
<dbReference type="EMBL" id="LT618793">
    <property type="protein sequence ID" value="SCQ78757.1"/>
    <property type="molecule type" value="Genomic_DNA"/>
</dbReference>
<evidence type="ECO:0000256" key="11">
    <source>
        <dbReference type="PIRSR" id="PIRSR611863-1"/>
    </source>
</evidence>
<evidence type="ECO:0000256" key="10">
    <source>
        <dbReference type="ARBA" id="ARBA00048523"/>
    </source>
</evidence>
<evidence type="ECO:0000313" key="15">
    <source>
        <dbReference type="Proteomes" id="UP000250080"/>
    </source>
</evidence>
<dbReference type="InterPro" id="IPR023214">
    <property type="entry name" value="HAD_sf"/>
</dbReference>
<dbReference type="GeneID" id="61222285"/>
<evidence type="ECO:0000256" key="8">
    <source>
        <dbReference type="ARBA" id="ARBA00023299"/>
    </source>
</evidence>
<feature type="binding site" evidence="12">
    <location>
        <position position="132"/>
    </location>
    <ligand>
        <name>substrate</name>
    </ligand>
</feature>
<evidence type="ECO:0000256" key="1">
    <source>
        <dbReference type="ARBA" id="ARBA00005135"/>
    </source>
</evidence>
<comment type="similarity">
    <text evidence="2">Belongs to the HAD-like hydrolase superfamily. SerB family.</text>
</comment>
<feature type="binding site" evidence="13">
    <location>
        <position position="9"/>
    </location>
    <ligand>
        <name>Mg(2+)</name>
        <dbReference type="ChEBI" id="CHEBI:18420"/>
    </ligand>
</feature>
<evidence type="ECO:0000256" key="3">
    <source>
        <dbReference type="ARBA" id="ARBA00012640"/>
    </source>
</evidence>
<keyword evidence="5" id="KW-0479">Metal-binding</keyword>
<dbReference type="NCBIfam" id="TIGR02137">
    <property type="entry name" value="HSK-PSP"/>
    <property type="match status" value="1"/>
</dbReference>
<dbReference type="InterPro" id="IPR011863">
    <property type="entry name" value="HSK-PSP"/>
</dbReference>
<evidence type="ECO:0000256" key="12">
    <source>
        <dbReference type="PIRSR" id="PIRSR611863-2"/>
    </source>
</evidence>
<keyword evidence="4" id="KW-0028">Amino-acid biosynthesis</keyword>
<keyword evidence="8" id="KW-0718">Serine biosynthesis</keyword>
<feature type="active site" description="Nucleophile" evidence="11">
    <location>
        <position position="7"/>
    </location>
</feature>
<evidence type="ECO:0000256" key="7">
    <source>
        <dbReference type="ARBA" id="ARBA00022842"/>
    </source>
</evidence>
<feature type="binding site" evidence="12">
    <location>
        <position position="15"/>
    </location>
    <ligand>
        <name>substrate</name>
    </ligand>
</feature>
<evidence type="ECO:0000256" key="2">
    <source>
        <dbReference type="ARBA" id="ARBA00009184"/>
    </source>
</evidence>
<name>A0A0A8QTC0_9ACTN</name>
<dbReference type="Gene3D" id="3.90.1470.10">
    <property type="entry name" value="thrh gene product, domain 2"/>
    <property type="match status" value="1"/>
</dbReference>
<dbReference type="GO" id="GO:0006564">
    <property type="term" value="P:L-serine biosynthetic process"/>
    <property type="evidence" value="ECO:0007669"/>
    <property type="project" value="UniProtKB-KW"/>
</dbReference>
<dbReference type="InterPro" id="IPR050582">
    <property type="entry name" value="HAD-like_SerB"/>
</dbReference>
<dbReference type="Gene3D" id="3.40.50.1000">
    <property type="entry name" value="HAD superfamily/HAD-like"/>
    <property type="match status" value="1"/>
</dbReference>
<dbReference type="RefSeq" id="WP_048734961.1">
    <property type="nucleotide sequence ID" value="NZ_CCYS01000037.1"/>
</dbReference>
<reference evidence="14 15" key="1">
    <citation type="submission" date="2016-09" db="EMBL/GenBank/DDBJ databases">
        <authorList>
            <person name="Laine KS P."/>
        </authorList>
    </citation>
    <scope>NUCLEOTIDE SEQUENCE [LARGE SCALE GENOMIC DNA]</scope>
    <source>
        <strain evidence="14">PFRJS-23</strain>
    </source>
</reference>
<comment type="pathway">
    <text evidence="1">Amino-acid biosynthesis; L-serine biosynthesis; L-serine from 3-phospho-D-glycerate: step 3/3.</text>
</comment>
<keyword evidence="7" id="KW-0460">Magnesium</keyword>
<keyword evidence="14" id="KW-0808">Transferase</keyword>